<feature type="domain" description="PAS" evidence="1">
    <location>
        <begin position="134"/>
        <end position="178"/>
    </location>
</feature>
<dbReference type="Pfam" id="PF00989">
    <property type="entry name" value="PAS"/>
    <property type="match status" value="1"/>
</dbReference>
<dbReference type="CDD" id="cd00130">
    <property type="entry name" value="PAS"/>
    <property type="match status" value="3"/>
</dbReference>
<dbReference type="PROSITE" id="PS50887">
    <property type="entry name" value="GGDEF"/>
    <property type="match status" value="1"/>
</dbReference>
<dbReference type="PANTHER" id="PTHR44757">
    <property type="entry name" value="DIGUANYLATE CYCLASE DGCP"/>
    <property type="match status" value="1"/>
</dbReference>
<dbReference type="CDD" id="cd01948">
    <property type="entry name" value="EAL"/>
    <property type="match status" value="1"/>
</dbReference>
<dbReference type="SMART" id="SM00267">
    <property type="entry name" value="GGDEF"/>
    <property type="match status" value="1"/>
</dbReference>
<dbReference type="SMART" id="SM00052">
    <property type="entry name" value="EAL"/>
    <property type="match status" value="1"/>
</dbReference>
<dbReference type="InterPro" id="IPR001633">
    <property type="entry name" value="EAL_dom"/>
</dbReference>
<dbReference type="STRING" id="1121301.SAMN02745912_02088"/>
<dbReference type="NCBIfam" id="TIGR00229">
    <property type="entry name" value="sensory_box"/>
    <property type="match status" value="2"/>
</dbReference>
<dbReference type="PROSITE" id="PS50883">
    <property type="entry name" value="EAL"/>
    <property type="match status" value="1"/>
</dbReference>
<dbReference type="GO" id="GO:0006355">
    <property type="term" value="P:regulation of DNA-templated transcription"/>
    <property type="evidence" value="ECO:0007669"/>
    <property type="project" value="InterPro"/>
</dbReference>
<dbReference type="Pfam" id="PF00563">
    <property type="entry name" value="EAL"/>
    <property type="match status" value="1"/>
</dbReference>
<dbReference type="Pfam" id="PF00990">
    <property type="entry name" value="GGDEF"/>
    <property type="match status" value="1"/>
</dbReference>
<dbReference type="SUPFAM" id="SSF55785">
    <property type="entry name" value="PYP-like sensor domain (PAS domain)"/>
    <property type="match status" value="3"/>
</dbReference>
<accession>A0A1M6PBV6</accession>
<gene>
    <name evidence="4" type="ORF">SAMN02745912_02088</name>
</gene>
<dbReference type="SUPFAM" id="SSF141868">
    <property type="entry name" value="EAL domain-like"/>
    <property type="match status" value="1"/>
</dbReference>
<evidence type="ECO:0000259" key="1">
    <source>
        <dbReference type="PROSITE" id="PS50112"/>
    </source>
</evidence>
<dbReference type="InterPro" id="IPR000014">
    <property type="entry name" value="PAS"/>
</dbReference>
<dbReference type="SMART" id="SM00091">
    <property type="entry name" value="PAS"/>
    <property type="match status" value="3"/>
</dbReference>
<evidence type="ECO:0000259" key="3">
    <source>
        <dbReference type="PROSITE" id="PS50887"/>
    </source>
</evidence>
<dbReference type="OrthoDB" id="9762141at2"/>
<dbReference type="CDD" id="cd01949">
    <property type="entry name" value="GGDEF"/>
    <property type="match status" value="1"/>
</dbReference>
<sequence length="821" mass="95810">MEIEKQMIDFLLFNNDLEGFSIIKEDVIINCNTRFAAMLGYLSKDDLIGHKFYDLASDMQSNGYNSFELYRIMVYNTFSNGRTKFEYQFKTVSGEILWVQVIFIEEELEGERIINAIIKDRTIWREIECSTKEGEKKYTSIFNNLHTPMLIIDLKDGSIKDANWAACDYYGYTKKEILKIKINDINILTKKEIFEEIELARLENRKFFKFKHKLSDGQIKDVEVHSGPITINNKIYFLFTIYDGQEKKEIADKYEIRNMYFKYLFENLPEAITLLDNEFRIINVNKGFEETFMYSIDEIKYKNITDVICDEAFYDESSYFKKCIMNGQIIRKETKRKGKNGELLDVALLGFPIMRNGEQIGAECIYSNLSKIKEEEKKIEILTNLDSITKLYNREFFINKLNYEIFKREKNKEYDKKLAILFLDIDDFKEMNDTLGHLIGDEILRKYAKRLAECIDKNDVIARFGADEFIILLPTISDSDQAVNMAQRILNVLHPPFIVNDYELNIMTSIGISIYPDDGTDSTTLVRNADIAMDKSKEAKDSKFTIFKPILDREIQENFQIKNNLRHAISKDELFLNYQPIYSVLTEKIIGVEALLRWNYEGNKLIPPSKFIPIAEKSGEIKFIGEWVLRNACKQNVLWQRLGHEPIFVSVNVSVLQLEEPNFYKTVSRVLKETGMEARYLMLEITETILTQNSTKVIEIVKKLNDLGVRLAIDDFGTGYSSLWQLSELNVSKIKIDRVFVDGINKNFNKGKIIKAIISMAKSLNIETIAEGVETVEQFRFLKQNRCNMLQGYLFSKPVAPKKIESMLSKNYGWYPFRKYN</sequence>
<name>A0A1M6PBV6_PARC5</name>
<dbReference type="InterPro" id="IPR000160">
    <property type="entry name" value="GGDEF_dom"/>
</dbReference>
<dbReference type="InterPro" id="IPR035919">
    <property type="entry name" value="EAL_sf"/>
</dbReference>
<reference evidence="4 5" key="1">
    <citation type="submission" date="2016-11" db="EMBL/GenBank/DDBJ databases">
        <authorList>
            <person name="Jaros S."/>
            <person name="Januszkiewicz K."/>
            <person name="Wedrychowicz H."/>
        </authorList>
    </citation>
    <scope>NUCLEOTIDE SEQUENCE [LARGE SCALE GENOMIC DNA]</scope>
    <source>
        <strain evidence="4 5">DSM 15212</strain>
    </source>
</reference>
<protein>
    <submittedName>
        <fullName evidence="4">PAS domain S-box-containing protein/diguanylate cyclase (GGDEF) domain-containing protein</fullName>
    </submittedName>
</protein>
<feature type="domain" description="EAL" evidence="2">
    <location>
        <begin position="558"/>
        <end position="812"/>
    </location>
</feature>
<dbReference type="AlphaFoldDB" id="A0A1M6PBV6"/>
<evidence type="ECO:0000259" key="2">
    <source>
        <dbReference type="PROSITE" id="PS50883"/>
    </source>
</evidence>
<dbReference type="InterPro" id="IPR029787">
    <property type="entry name" value="Nucleotide_cyclase"/>
</dbReference>
<feature type="domain" description="GGDEF" evidence="3">
    <location>
        <begin position="416"/>
        <end position="549"/>
    </location>
</feature>
<dbReference type="Proteomes" id="UP000184465">
    <property type="component" value="Unassembled WGS sequence"/>
</dbReference>
<dbReference type="InterPro" id="IPR043128">
    <property type="entry name" value="Rev_trsase/Diguanyl_cyclase"/>
</dbReference>
<dbReference type="Gene3D" id="3.30.70.270">
    <property type="match status" value="1"/>
</dbReference>
<evidence type="ECO:0000313" key="4">
    <source>
        <dbReference type="EMBL" id="SHK05428.1"/>
    </source>
</evidence>
<dbReference type="PANTHER" id="PTHR44757:SF2">
    <property type="entry name" value="BIOFILM ARCHITECTURE MAINTENANCE PROTEIN MBAA"/>
    <property type="match status" value="1"/>
</dbReference>
<dbReference type="InterPro" id="IPR035965">
    <property type="entry name" value="PAS-like_dom_sf"/>
</dbReference>
<dbReference type="PROSITE" id="PS50112">
    <property type="entry name" value="PAS"/>
    <property type="match status" value="1"/>
</dbReference>
<proteinExistence type="predicted"/>
<dbReference type="Gene3D" id="3.20.20.450">
    <property type="entry name" value="EAL domain"/>
    <property type="match status" value="1"/>
</dbReference>
<dbReference type="NCBIfam" id="TIGR00254">
    <property type="entry name" value="GGDEF"/>
    <property type="match status" value="1"/>
</dbReference>
<dbReference type="Gene3D" id="3.30.450.20">
    <property type="entry name" value="PAS domain"/>
    <property type="match status" value="3"/>
</dbReference>
<dbReference type="Pfam" id="PF13426">
    <property type="entry name" value="PAS_9"/>
    <property type="match status" value="2"/>
</dbReference>
<dbReference type="RefSeq" id="WP_073149606.1">
    <property type="nucleotide sequence ID" value="NZ_FRAG01000023.1"/>
</dbReference>
<keyword evidence="5" id="KW-1185">Reference proteome</keyword>
<organism evidence="4 5">
    <name type="scientific">Paramaledivibacter caminithermalis (strain DSM 15212 / CIP 107654 / DViRD3)</name>
    <name type="common">Clostridium caminithermale</name>
    <dbReference type="NCBI Taxonomy" id="1121301"/>
    <lineage>
        <taxon>Bacteria</taxon>
        <taxon>Bacillati</taxon>
        <taxon>Bacillota</taxon>
        <taxon>Clostridia</taxon>
        <taxon>Peptostreptococcales</taxon>
        <taxon>Caminicellaceae</taxon>
        <taxon>Paramaledivibacter</taxon>
    </lineage>
</organism>
<evidence type="ECO:0000313" key="5">
    <source>
        <dbReference type="Proteomes" id="UP000184465"/>
    </source>
</evidence>
<dbReference type="InterPro" id="IPR052155">
    <property type="entry name" value="Biofilm_reg_signaling"/>
</dbReference>
<dbReference type="EMBL" id="FRAG01000023">
    <property type="protein sequence ID" value="SHK05428.1"/>
    <property type="molecule type" value="Genomic_DNA"/>
</dbReference>
<dbReference type="SUPFAM" id="SSF55073">
    <property type="entry name" value="Nucleotide cyclase"/>
    <property type="match status" value="1"/>
</dbReference>
<dbReference type="InterPro" id="IPR013767">
    <property type="entry name" value="PAS_fold"/>
</dbReference>